<evidence type="ECO:0000313" key="3">
    <source>
        <dbReference type="Proteomes" id="UP000004980"/>
    </source>
</evidence>
<dbReference type="EMBL" id="AKAU01000043">
    <property type="protein sequence ID" value="EIN02160.1"/>
    <property type="molecule type" value="Genomic_DNA"/>
</dbReference>
<evidence type="ECO:0000313" key="2">
    <source>
        <dbReference type="EMBL" id="EIN02160.1"/>
    </source>
</evidence>
<sequence>MHACDSKAACAARAVWGFAFVLAAARWWFLLRKRFGFGFGLLVLCAGIRDAMFAARAFVLCVCLCAGIRDTVFAAQAFVLC</sequence>
<feature type="transmembrane region" description="Helical" evidence="1">
    <location>
        <begin position="57"/>
        <end position="79"/>
    </location>
</feature>
<evidence type="ECO:0000256" key="1">
    <source>
        <dbReference type="SAM" id="Phobius"/>
    </source>
</evidence>
<organism evidence="2 3">
    <name type="scientific">Paraburkholderia hospita</name>
    <dbReference type="NCBI Taxonomy" id="169430"/>
    <lineage>
        <taxon>Bacteria</taxon>
        <taxon>Pseudomonadati</taxon>
        <taxon>Pseudomonadota</taxon>
        <taxon>Betaproteobacteria</taxon>
        <taxon>Burkholderiales</taxon>
        <taxon>Burkholderiaceae</taxon>
        <taxon>Paraburkholderia</taxon>
    </lineage>
</organism>
<feature type="non-terminal residue" evidence="2">
    <location>
        <position position="81"/>
    </location>
</feature>
<name>A0ABP2PXJ1_9BURK</name>
<keyword evidence="3" id="KW-1185">Reference proteome</keyword>
<proteinExistence type="predicted"/>
<dbReference type="Proteomes" id="UP000004980">
    <property type="component" value="Unassembled WGS sequence"/>
</dbReference>
<feature type="transmembrane region" description="Helical" evidence="1">
    <location>
        <begin position="12"/>
        <end position="29"/>
    </location>
</feature>
<gene>
    <name evidence="2" type="ORF">WQE_05492</name>
</gene>
<protein>
    <submittedName>
        <fullName evidence="2">Uncharacterized protein</fullName>
    </submittedName>
</protein>
<keyword evidence="1" id="KW-0472">Membrane</keyword>
<accession>A0ABP2PXJ1</accession>
<keyword evidence="1" id="KW-0812">Transmembrane</keyword>
<comment type="caution">
    <text evidence="2">The sequence shown here is derived from an EMBL/GenBank/DDBJ whole genome shotgun (WGS) entry which is preliminary data.</text>
</comment>
<reference evidence="2 3" key="1">
    <citation type="journal article" date="2012" name="J. Bacteriol.">
        <title>Draft Genome Sequence of the Soil Bacterium Burkholderia terrae Strain BS001, Which Interacts with Fungal Surface Structures.</title>
        <authorList>
            <person name="Nazir R."/>
            <person name="Hansen M.A."/>
            <person name="Sorensen S."/>
            <person name="van Elsas J.D."/>
        </authorList>
    </citation>
    <scope>NUCLEOTIDE SEQUENCE [LARGE SCALE GENOMIC DNA]</scope>
    <source>
        <strain evidence="2 3">BS001</strain>
    </source>
</reference>
<keyword evidence="1" id="KW-1133">Transmembrane helix</keyword>